<sequence>MTVRRVCFNAAACAGVGTSFTCVTTFTVRDYTIALRNCAVEFITLHGTKIKMRFLPGLKAQGSSQEHAEFVAPGRVGSYGRARRTGDPPVVTEGLVVPGGLVPEGRP</sequence>
<comment type="caution">
    <text evidence="1">The sequence shown here is derived from an EMBL/GenBank/DDBJ whole genome shotgun (WGS) entry which is preliminary data.</text>
</comment>
<organism evidence="1 2">
    <name type="scientific">Actinoallomurus vinaceus</name>
    <dbReference type="NCBI Taxonomy" id="1080074"/>
    <lineage>
        <taxon>Bacteria</taxon>
        <taxon>Bacillati</taxon>
        <taxon>Actinomycetota</taxon>
        <taxon>Actinomycetes</taxon>
        <taxon>Streptosporangiales</taxon>
        <taxon>Thermomonosporaceae</taxon>
        <taxon>Actinoallomurus</taxon>
    </lineage>
</organism>
<dbReference type="Proteomes" id="UP001501442">
    <property type="component" value="Unassembled WGS sequence"/>
</dbReference>
<evidence type="ECO:0000313" key="1">
    <source>
        <dbReference type="EMBL" id="GAA4631913.1"/>
    </source>
</evidence>
<keyword evidence="2" id="KW-1185">Reference proteome</keyword>
<proteinExistence type="predicted"/>
<name>A0ABP8UK47_9ACTN</name>
<accession>A0ABP8UK47</accession>
<evidence type="ECO:0000313" key="2">
    <source>
        <dbReference type="Proteomes" id="UP001501442"/>
    </source>
</evidence>
<gene>
    <name evidence="1" type="ORF">GCM10023196_063180</name>
</gene>
<protein>
    <submittedName>
        <fullName evidence="1">Uncharacterized protein</fullName>
    </submittedName>
</protein>
<dbReference type="EMBL" id="BAABHK010000010">
    <property type="protein sequence ID" value="GAA4631913.1"/>
    <property type="molecule type" value="Genomic_DNA"/>
</dbReference>
<reference evidence="2" key="1">
    <citation type="journal article" date="2019" name="Int. J. Syst. Evol. Microbiol.">
        <title>The Global Catalogue of Microorganisms (GCM) 10K type strain sequencing project: providing services to taxonomists for standard genome sequencing and annotation.</title>
        <authorList>
            <consortium name="The Broad Institute Genomics Platform"/>
            <consortium name="The Broad Institute Genome Sequencing Center for Infectious Disease"/>
            <person name="Wu L."/>
            <person name="Ma J."/>
        </authorList>
    </citation>
    <scope>NUCLEOTIDE SEQUENCE [LARGE SCALE GENOMIC DNA]</scope>
    <source>
        <strain evidence="2">JCM 17939</strain>
    </source>
</reference>